<evidence type="ECO:0000256" key="1">
    <source>
        <dbReference type="SAM" id="MobiDB-lite"/>
    </source>
</evidence>
<dbReference type="InterPro" id="IPR050952">
    <property type="entry name" value="TRIM-NHL_E3_ligases"/>
</dbReference>
<dbReference type="Gene3D" id="2.120.10.30">
    <property type="entry name" value="TolB, C-terminal domain"/>
    <property type="match status" value="2"/>
</dbReference>
<feature type="compositionally biased region" description="Basic and acidic residues" evidence="1">
    <location>
        <begin position="82"/>
        <end position="99"/>
    </location>
</feature>
<sequence>MDPIKADDSDCGTGSVNSTNMQAAQADLPHPDSTTEPEVQHEIQPQRRSDRTSLEGQTDISAGHMEHPLQANLPHPDSTTEPEVRHEIQPQRRSDRASLEEQTDISPGDVEHPLQDVHGDASLQHSDRDNEPGFSPDTGADRLSVPTICTTYMHTTVGETEQNQALYVDNPLVEAKEPPSKDIYGAEFRTAAENAVQYQMRDACRKEALSAFYQCGKDVDGASMDRPDVEVCGANSEAEHCETQTETGVKRLKNVENSSQNRSESEAMSDDECIRPYAVCHLHRLQHTRTGDDQGDGQPYAVAYEEDEGQNENQNVDSLQRNCGQPSTSSEMRGHGSSCDTAVDDKDLQPNPMYAPNVAQPKDGGGQRNVCVITTCVVVVGVILFVGLFVGTLIPGKQGSSTPTTWPDPTFTGKTTPQTDGSRHADYTSPQPTGTQGGESEEIEQTKIVFGLDGHEAGDCSGQVGVVVSPGNEIFVGDALNMRVQVFSMKGVYLRSFPTITSDSECERVLPEGIFIDEKGHIWVEGIRQSVGTAGQVAVGRENLFVADQSTVHVFAYNKNAGQYLFSFGDGEIVTEITGMCTDSSDNVLVADGSGGNVELFTKDGQYVRRAASGLYRADSVAVAPGGQLVVGNDESGMITIFSHY</sequence>
<dbReference type="GO" id="GO:0000209">
    <property type="term" value="P:protein polyubiquitination"/>
    <property type="evidence" value="ECO:0007669"/>
    <property type="project" value="TreeGrafter"/>
</dbReference>
<feature type="transmembrane region" description="Helical" evidence="2">
    <location>
        <begin position="372"/>
        <end position="394"/>
    </location>
</feature>
<keyword evidence="2" id="KW-1133">Transmembrane helix</keyword>
<keyword evidence="2" id="KW-0812">Transmembrane</keyword>
<feature type="region of interest" description="Disordered" evidence="1">
    <location>
        <begin position="307"/>
        <end position="364"/>
    </location>
</feature>
<feature type="region of interest" description="Disordered" evidence="1">
    <location>
        <begin position="1"/>
        <end position="143"/>
    </location>
</feature>
<evidence type="ECO:0000256" key="2">
    <source>
        <dbReference type="SAM" id="Phobius"/>
    </source>
</evidence>
<dbReference type="PANTHER" id="PTHR24104">
    <property type="entry name" value="E3 UBIQUITIN-PROTEIN LIGASE NHLRC1-RELATED"/>
    <property type="match status" value="1"/>
</dbReference>
<dbReference type="CDD" id="cd05819">
    <property type="entry name" value="NHL"/>
    <property type="match status" value="1"/>
</dbReference>
<proteinExistence type="predicted"/>
<keyword evidence="2" id="KW-0472">Membrane</keyword>
<dbReference type="EMBL" id="OV696702">
    <property type="protein sequence ID" value="CAH1249606.1"/>
    <property type="molecule type" value="Genomic_DNA"/>
</dbReference>
<accession>A0A8K0EFD7</accession>
<feature type="compositionally biased region" description="Polar residues" evidence="1">
    <location>
        <begin position="398"/>
        <end position="420"/>
    </location>
</feature>
<organism evidence="3 4">
    <name type="scientific">Branchiostoma lanceolatum</name>
    <name type="common">Common lancelet</name>
    <name type="synonym">Amphioxus lanceolatum</name>
    <dbReference type="NCBI Taxonomy" id="7740"/>
    <lineage>
        <taxon>Eukaryota</taxon>
        <taxon>Metazoa</taxon>
        <taxon>Chordata</taxon>
        <taxon>Cephalochordata</taxon>
        <taxon>Leptocardii</taxon>
        <taxon>Amphioxiformes</taxon>
        <taxon>Branchiostomatidae</taxon>
        <taxon>Branchiostoma</taxon>
    </lineage>
</organism>
<feature type="compositionally biased region" description="Polar residues" evidence="1">
    <location>
        <begin position="12"/>
        <end position="23"/>
    </location>
</feature>
<reference evidence="3" key="1">
    <citation type="submission" date="2022-01" db="EMBL/GenBank/DDBJ databases">
        <authorList>
            <person name="Braso-Vives M."/>
        </authorList>
    </citation>
    <scope>NUCLEOTIDE SEQUENCE</scope>
</reference>
<dbReference type="InterPro" id="IPR011042">
    <property type="entry name" value="6-blade_b-propeller_TolB-like"/>
</dbReference>
<gene>
    <name evidence="3" type="primary">TRIM2</name>
    <name evidence="3" type="ORF">BLAG_LOCUS10649</name>
</gene>
<dbReference type="GO" id="GO:0043161">
    <property type="term" value="P:proteasome-mediated ubiquitin-dependent protein catabolic process"/>
    <property type="evidence" value="ECO:0007669"/>
    <property type="project" value="TreeGrafter"/>
</dbReference>
<dbReference type="SUPFAM" id="SSF101898">
    <property type="entry name" value="NHL repeat"/>
    <property type="match status" value="1"/>
</dbReference>
<evidence type="ECO:0000313" key="4">
    <source>
        <dbReference type="Proteomes" id="UP000838412"/>
    </source>
</evidence>
<dbReference type="AlphaFoldDB" id="A0A8K0EFD7"/>
<feature type="region of interest" description="Disordered" evidence="1">
    <location>
        <begin position="396"/>
        <end position="442"/>
    </location>
</feature>
<dbReference type="GO" id="GO:0061630">
    <property type="term" value="F:ubiquitin protein ligase activity"/>
    <property type="evidence" value="ECO:0007669"/>
    <property type="project" value="TreeGrafter"/>
</dbReference>
<dbReference type="PANTHER" id="PTHR24104:SF50">
    <property type="entry name" value="SMP-30_GLUCONOLACTONASE_LRE-LIKE REGION DOMAIN-CONTAINING PROTEIN"/>
    <property type="match status" value="1"/>
</dbReference>
<feature type="compositionally biased region" description="Basic and acidic residues" evidence="1">
    <location>
        <begin position="109"/>
        <end position="131"/>
    </location>
</feature>
<dbReference type="Proteomes" id="UP000838412">
    <property type="component" value="Chromosome 17"/>
</dbReference>
<feature type="compositionally biased region" description="Polar residues" evidence="1">
    <location>
        <begin position="311"/>
        <end position="331"/>
    </location>
</feature>
<feature type="compositionally biased region" description="Basic and acidic residues" evidence="1">
    <location>
        <begin position="38"/>
        <end position="53"/>
    </location>
</feature>
<evidence type="ECO:0000313" key="3">
    <source>
        <dbReference type="EMBL" id="CAH1249606.1"/>
    </source>
</evidence>
<protein>
    <submittedName>
        <fullName evidence="3">TRIM2 protein</fullName>
    </submittedName>
</protein>
<name>A0A8K0EFD7_BRALA</name>
<dbReference type="OrthoDB" id="10087904at2759"/>
<keyword evidence="4" id="KW-1185">Reference proteome</keyword>